<dbReference type="EMBL" id="JAGGKS010000001">
    <property type="protein sequence ID" value="MBP1924322.1"/>
    <property type="molecule type" value="Genomic_DNA"/>
</dbReference>
<protein>
    <submittedName>
        <fullName evidence="1">Uncharacterized protein</fullName>
    </submittedName>
</protein>
<proteinExistence type="predicted"/>
<keyword evidence="2" id="KW-1185">Reference proteome</keyword>
<comment type="caution">
    <text evidence="1">The sequence shown here is derived from an EMBL/GenBank/DDBJ whole genome shotgun (WGS) entry which is preliminary data.</text>
</comment>
<organism evidence="1 2">
    <name type="scientific">Sedimentibacter acidaminivorans</name>
    <dbReference type="NCBI Taxonomy" id="913099"/>
    <lineage>
        <taxon>Bacteria</taxon>
        <taxon>Bacillati</taxon>
        <taxon>Bacillota</taxon>
        <taxon>Tissierellia</taxon>
        <taxon>Sedimentibacter</taxon>
    </lineage>
</organism>
<reference evidence="1 2" key="1">
    <citation type="submission" date="2021-03" db="EMBL/GenBank/DDBJ databases">
        <title>Genomic Encyclopedia of Type Strains, Phase IV (KMG-IV): sequencing the most valuable type-strain genomes for metagenomic binning, comparative biology and taxonomic classification.</title>
        <authorList>
            <person name="Goeker M."/>
        </authorList>
    </citation>
    <scope>NUCLEOTIDE SEQUENCE [LARGE SCALE GENOMIC DNA]</scope>
    <source>
        <strain evidence="1 2">DSM 24004</strain>
    </source>
</reference>
<dbReference type="Proteomes" id="UP001519342">
    <property type="component" value="Unassembled WGS sequence"/>
</dbReference>
<gene>
    <name evidence="1" type="ORF">J2Z76_000175</name>
</gene>
<evidence type="ECO:0000313" key="1">
    <source>
        <dbReference type="EMBL" id="MBP1924322.1"/>
    </source>
</evidence>
<evidence type="ECO:0000313" key="2">
    <source>
        <dbReference type="Proteomes" id="UP001519342"/>
    </source>
</evidence>
<accession>A0ABS4G9G4</accession>
<name>A0ABS4G9G4_9FIRM</name>
<sequence>MTNSTTDTYEIKRKIMNFSNKLTKDVGRSN</sequence>